<sequence>MQAVDRQGERHQREEVISRLSTQSTPYVGVYMCAAMHERCKGPVSISIRLNLVIVYTFYANPGSPGDKPERRLHRGTAPRGRCLQVEGLLTG</sequence>
<gene>
    <name evidence="1" type="ORF">E2C01_079739</name>
</gene>
<dbReference type="EMBL" id="VSRR010066993">
    <property type="protein sequence ID" value="MPC84982.1"/>
    <property type="molecule type" value="Genomic_DNA"/>
</dbReference>
<evidence type="ECO:0000313" key="2">
    <source>
        <dbReference type="Proteomes" id="UP000324222"/>
    </source>
</evidence>
<evidence type="ECO:0000313" key="1">
    <source>
        <dbReference type="EMBL" id="MPC84982.1"/>
    </source>
</evidence>
<organism evidence="1 2">
    <name type="scientific">Portunus trituberculatus</name>
    <name type="common">Swimming crab</name>
    <name type="synonym">Neptunus trituberculatus</name>
    <dbReference type="NCBI Taxonomy" id="210409"/>
    <lineage>
        <taxon>Eukaryota</taxon>
        <taxon>Metazoa</taxon>
        <taxon>Ecdysozoa</taxon>
        <taxon>Arthropoda</taxon>
        <taxon>Crustacea</taxon>
        <taxon>Multicrustacea</taxon>
        <taxon>Malacostraca</taxon>
        <taxon>Eumalacostraca</taxon>
        <taxon>Eucarida</taxon>
        <taxon>Decapoda</taxon>
        <taxon>Pleocyemata</taxon>
        <taxon>Brachyura</taxon>
        <taxon>Eubrachyura</taxon>
        <taxon>Portunoidea</taxon>
        <taxon>Portunidae</taxon>
        <taxon>Portuninae</taxon>
        <taxon>Portunus</taxon>
    </lineage>
</organism>
<dbReference type="AlphaFoldDB" id="A0A5B7IM93"/>
<accession>A0A5B7IM93</accession>
<proteinExistence type="predicted"/>
<comment type="caution">
    <text evidence="1">The sequence shown here is derived from an EMBL/GenBank/DDBJ whole genome shotgun (WGS) entry which is preliminary data.</text>
</comment>
<name>A0A5B7IM93_PORTR</name>
<protein>
    <submittedName>
        <fullName evidence="1">Uncharacterized protein</fullName>
    </submittedName>
</protein>
<keyword evidence="2" id="KW-1185">Reference proteome</keyword>
<dbReference type="Proteomes" id="UP000324222">
    <property type="component" value="Unassembled WGS sequence"/>
</dbReference>
<reference evidence="1 2" key="1">
    <citation type="submission" date="2019-05" db="EMBL/GenBank/DDBJ databases">
        <title>Another draft genome of Portunus trituberculatus and its Hox gene families provides insights of decapod evolution.</title>
        <authorList>
            <person name="Jeong J.-H."/>
            <person name="Song I."/>
            <person name="Kim S."/>
            <person name="Choi T."/>
            <person name="Kim D."/>
            <person name="Ryu S."/>
            <person name="Kim W."/>
        </authorList>
    </citation>
    <scope>NUCLEOTIDE SEQUENCE [LARGE SCALE GENOMIC DNA]</scope>
    <source>
        <tissue evidence="1">Muscle</tissue>
    </source>
</reference>